<evidence type="ECO:0000313" key="2">
    <source>
        <dbReference type="EMBL" id="GAA3674851.1"/>
    </source>
</evidence>
<dbReference type="SUPFAM" id="SSF47413">
    <property type="entry name" value="lambda repressor-like DNA-binding domains"/>
    <property type="match status" value="1"/>
</dbReference>
<protein>
    <submittedName>
        <fullName evidence="2">Helix-turn-helix transcriptional regulator</fullName>
    </submittedName>
</protein>
<dbReference type="PROSITE" id="PS50943">
    <property type="entry name" value="HTH_CROC1"/>
    <property type="match status" value="1"/>
</dbReference>
<reference evidence="3" key="1">
    <citation type="journal article" date="2019" name="Int. J. Syst. Evol. Microbiol.">
        <title>The Global Catalogue of Microorganisms (GCM) 10K type strain sequencing project: providing services to taxonomists for standard genome sequencing and annotation.</title>
        <authorList>
            <consortium name="The Broad Institute Genomics Platform"/>
            <consortium name="The Broad Institute Genome Sequencing Center for Infectious Disease"/>
            <person name="Wu L."/>
            <person name="Ma J."/>
        </authorList>
    </citation>
    <scope>NUCLEOTIDE SEQUENCE [LARGE SCALE GENOMIC DNA]</scope>
    <source>
        <strain evidence="3">JCM 17494</strain>
    </source>
</reference>
<dbReference type="SMART" id="SM00530">
    <property type="entry name" value="HTH_XRE"/>
    <property type="match status" value="1"/>
</dbReference>
<dbReference type="Gene3D" id="1.10.260.40">
    <property type="entry name" value="lambda repressor-like DNA-binding domains"/>
    <property type="match status" value="1"/>
</dbReference>
<comment type="caution">
    <text evidence="2">The sequence shown here is derived from an EMBL/GenBank/DDBJ whole genome shotgun (WGS) entry which is preliminary data.</text>
</comment>
<dbReference type="InterPro" id="IPR010982">
    <property type="entry name" value="Lambda_DNA-bd_dom_sf"/>
</dbReference>
<feature type="domain" description="HTH cro/C1-type" evidence="1">
    <location>
        <begin position="29"/>
        <end position="83"/>
    </location>
</feature>
<dbReference type="InterPro" id="IPR043917">
    <property type="entry name" value="DUF5753"/>
</dbReference>
<dbReference type="CDD" id="cd00093">
    <property type="entry name" value="HTH_XRE"/>
    <property type="match status" value="1"/>
</dbReference>
<name>A0ABP7C1B4_9PSEU</name>
<evidence type="ECO:0000259" key="1">
    <source>
        <dbReference type="PROSITE" id="PS50943"/>
    </source>
</evidence>
<dbReference type="Proteomes" id="UP001500711">
    <property type="component" value="Unassembled WGS sequence"/>
</dbReference>
<dbReference type="InterPro" id="IPR001387">
    <property type="entry name" value="Cro/C1-type_HTH"/>
</dbReference>
<accession>A0ABP7C1B4</accession>
<organism evidence="2 3">
    <name type="scientific">Lentzea roselyniae</name>
    <dbReference type="NCBI Taxonomy" id="531940"/>
    <lineage>
        <taxon>Bacteria</taxon>
        <taxon>Bacillati</taxon>
        <taxon>Actinomycetota</taxon>
        <taxon>Actinomycetes</taxon>
        <taxon>Pseudonocardiales</taxon>
        <taxon>Pseudonocardiaceae</taxon>
        <taxon>Lentzea</taxon>
    </lineage>
</organism>
<dbReference type="RefSeq" id="WP_346135045.1">
    <property type="nucleotide sequence ID" value="NZ_BAABBE010000029.1"/>
</dbReference>
<dbReference type="Pfam" id="PF13560">
    <property type="entry name" value="HTH_31"/>
    <property type="match status" value="1"/>
</dbReference>
<gene>
    <name evidence="2" type="ORF">GCM10022267_72180</name>
</gene>
<keyword evidence="3" id="KW-1185">Reference proteome</keyword>
<evidence type="ECO:0000313" key="3">
    <source>
        <dbReference type="Proteomes" id="UP001500711"/>
    </source>
</evidence>
<proteinExistence type="predicted"/>
<sequence length="298" mass="32629">MQLHDLVARYAHCMAAAPTRAKKRLGQHLANLRDAAGKSLLHAAKELKTSDSTISRYESGHVLPNWASVTALCAFYVASEQDRDTAAQLWENASDEPPRVRLPAGSTKAFRTFIRAELEADKVRTVQSLVVPGLIQVKSYARAIEAAAHRFYKQDVRLDSHVNTRLNRQKRLENGELQLHALIDEAVIEREVGGPDVMEEQLHHLLTVGARANVTLQIIPKTAGAYGSMSGPCTIISFPSPTDPPGVYLEYPAGGAWVDNEADVVRFTTMFDDVSLVALSPTETAARIGRQIGALGRQ</sequence>
<dbReference type="Pfam" id="PF19054">
    <property type="entry name" value="DUF5753"/>
    <property type="match status" value="1"/>
</dbReference>
<dbReference type="EMBL" id="BAABBE010000029">
    <property type="protein sequence ID" value="GAA3674851.1"/>
    <property type="molecule type" value="Genomic_DNA"/>
</dbReference>